<dbReference type="PANTHER" id="PTHR43581">
    <property type="entry name" value="ATP/GTP PHOSPHATASE"/>
    <property type="match status" value="1"/>
</dbReference>
<dbReference type="Pfam" id="PF13175">
    <property type="entry name" value="AAA_15"/>
    <property type="match status" value="1"/>
</dbReference>
<dbReference type="AlphaFoldDB" id="A0A378A528"/>
<accession>A0A378A528</accession>
<organism evidence="2 3">
    <name type="scientific">Klebsiella pneumoniae subsp. pneumoniae</name>
    <dbReference type="NCBI Taxonomy" id="72407"/>
    <lineage>
        <taxon>Bacteria</taxon>
        <taxon>Pseudomonadati</taxon>
        <taxon>Pseudomonadota</taxon>
        <taxon>Gammaproteobacteria</taxon>
        <taxon>Enterobacterales</taxon>
        <taxon>Enterobacteriaceae</taxon>
        <taxon>Klebsiella/Raoultella group</taxon>
        <taxon>Klebsiella</taxon>
        <taxon>Klebsiella pneumoniae complex</taxon>
    </lineage>
</organism>
<sequence length="374" mass="42373">MEKVIDSEFRTNTLTKQISGMPLLDAASKRAQLYFNELESAIKPKAKYKKVAGELDSIKVHLKTIRSLVERPNLYLADEIEKGFINELKENFKVAKLADLKNFNANPEQDICFDFDTLGAIHINNERVSFKIASNSIDEFQQLYNVVYLESPIYWKLKDSLDSLRTRQRYFQFLARQKNEGLSSVPKHFYDLLDLLTSKAKDEKSLCDSPFSKNIKKAIGGDLTISQAGEILFKEKNSPRAVNLHSTALGITNLGLISLLLERGVISKGSYLFIDEPEVNLHPSWQKVMVETLFDLSKNGINVVIASHSIDMMKCIENIMDDNDDLIDCDHFGINQLTTEGDSVNSSSNALKRIAAIKRDLNKSFFEMFLDGEI</sequence>
<evidence type="ECO:0000259" key="1">
    <source>
        <dbReference type="Pfam" id="PF13175"/>
    </source>
</evidence>
<dbReference type="EMBL" id="UGMA01000005">
    <property type="protein sequence ID" value="STU98081.1"/>
    <property type="molecule type" value="Genomic_DNA"/>
</dbReference>
<dbReference type="Gene3D" id="3.40.50.300">
    <property type="entry name" value="P-loop containing nucleotide triphosphate hydrolases"/>
    <property type="match status" value="1"/>
</dbReference>
<evidence type="ECO:0000313" key="3">
    <source>
        <dbReference type="Proteomes" id="UP000254020"/>
    </source>
</evidence>
<proteinExistence type="predicted"/>
<dbReference type="InterPro" id="IPR041685">
    <property type="entry name" value="AAA_GajA/Old/RecF-like"/>
</dbReference>
<dbReference type="PANTHER" id="PTHR43581:SF4">
    <property type="entry name" value="ATP_GTP PHOSPHATASE"/>
    <property type="match status" value="1"/>
</dbReference>
<dbReference type="SUPFAM" id="SSF52540">
    <property type="entry name" value="P-loop containing nucleoside triphosphate hydrolases"/>
    <property type="match status" value="1"/>
</dbReference>
<gene>
    <name evidence="2" type="ORF">NCTC9504_04963</name>
</gene>
<name>A0A378A528_KLEPN</name>
<dbReference type="InterPro" id="IPR027417">
    <property type="entry name" value="P-loop_NTPase"/>
</dbReference>
<feature type="domain" description="Endonuclease GajA/Old nuclease/RecF-like AAA" evidence="1">
    <location>
        <begin position="25"/>
        <end position="312"/>
    </location>
</feature>
<dbReference type="InterPro" id="IPR051396">
    <property type="entry name" value="Bact_Antivir_Def_Nuclease"/>
</dbReference>
<dbReference type="Proteomes" id="UP000254020">
    <property type="component" value="Unassembled WGS sequence"/>
</dbReference>
<reference evidence="2 3" key="1">
    <citation type="submission" date="2018-06" db="EMBL/GenBank/DDBJ databases">
        <authorList>
            <consortium name="Pathogen Informatics"/>
            <person name="Doyle S."/>
        </authorList>
    </citation>
    <scope>NUCLEOTIDE SEQUENCE [LARGE SCALE GENOMIC DNA]</scope>
    <source>
        <strain evidence="2 3">NCTC9504</strain>
    </source>
</reference>
<protein>
    <submittedName>
        <fullName evidence="2">Uncharacterized conserved protein</fullName>
    </submittedName>
</protein>
<evidence type="ECO:0000313" key="2">
    <source>
        <dbReference type="EMBL" id="STU98081.1"/>
    </source>
</evidence>